<dbReference type="SUPFAM" id="SSF56112">
    <property type="entry name" value="Protein kinase-like (PK-like)"/>
    <property type="match status" value="1"/>
</dbReference>
<keyword evidence="4" id="KW-0812">Transmembrane</keyword>
<evidence type="ECO:0000313" key="15">
    <source>
        <dbReference type="Proteomes" id="UP000186922"/>
    </source>
</evidence>
<evidence type="ECO:0000256" key="5">
    <source>
        <dbReference type="ARBA" id="ARBA00022741"/>
    </source>
</evidence>
<reference evidence="14 15" key="1">
    <citation type="journal article" date="2016" name="Nat. Commun.">
        <title>Extremotolerant tardigrade genome and improved radiotolerance of human cultured cells by tardigrade-unique protein.</title>
        <authorList>
            <person name="Hashimoto T."/>
            <person name="Horikawa D.D."/>
            <person name="Saito Y."/>
            <person name="Kuwahara H."/>
            <person name="Kozuka-Hata H."/>
            <person name="Shin-I T."/>
            <person name="Minakuchi Y."/>
            <person name="Ohishi K."/>
            <person name="Motoyama A."/>
            <person name="Aizu T."/>
            <person name="Enomoto A."/>
            <person name="Kondo K."/>
            <person name="Tanaka S."/>
            <person name="Hara Y."/>
            <person name="Koshikawa S."/>
            <person name="Sagara H."/>
            <person name="Miura T."/>
            <person name="Yokobori S."/>
            <person name="Miyagawa K."/>
            <person name="Suzuki Y."/>
            <person name="Kubo T."/>
            <person name="Oyama M."/>
            <person name="Kohara Y."/>
            <person name="Fujiyama A."/>
            <person name="Arakawa K."/>
            <person name="Katayama T."/>
            <person name="Toyoda A."/>
            <person name="Kunieda T."/>
        </authorList>
    </citation>
    <scope>NUCLEOTIDE SEQUENCE [LARGE SCALE GENOMIC DNA]</scope>
    <source>
        <strain evidence="14 15">YOKOZUNA-1</strain>
    </source>
</reference>
<evidence type="ECO:0000256" key="8">
    <source>
        <dbReference type="ARBA" id="ARBA00023180"/>
    </source>
</evidence>
<evidence type="ECO:0000256" key="7">
    <source>
        <dbReference type="ARBA" id="ARBA00023136"/>
    </source>
</evidence>
<dbReference type="CDD" id="cd07302">
    <property type="entry name" value="CHD"/>
    <property type="match status" value="1"/>
</dbReference>
<dbReference type="InterPro" id="IPR050401">
    <property type="entry name" value="Cyclic_nucleotide_synthase"/>
</dbReference>
<evidence type="ECO:0000313" key="14">
    <source>
        <dbReference type="EMBL" id="GAU92594.1"/>
    </source>
</evidence>
<dbReference type="SMART" id="SM00044">
    <property type="entry name" value="CYCc"/>
    <property type="match status" value="1"/>
</dbReference>
<dbReference type="EMBL" id="BDGG01000002">
    <property type="protein sequence ID" value="GAU92594.1"/>
    <property type="molecule type" value="Genomic_DNA"/>
</dbReference>
<comment type="caution">
    <text evidence="14">The sequence shown here is derived from an EMBL/GenBank/DDBJ whole genome shotgun (WGS) entry which is preliminary data.</text>
</comment>
<feature type="domain" description="Protein kinase" evidence="12">
    <location>
        <begin position="1"/>
        <end position="166"/>
    </location>
</feature>
<dbReference type="InterPro" id="IPR001054">
    <property type="entry name" value="A/G_cyclase"/>
</dbReference>
<keyword evidence="5" id="KW-0547">Nucleotide-binding</keyword>
<evidence type="ECO:0000256" key="1">
    <source>
        <dbReference type="ARBA" id="ARBA00001436"/>
    </source>
</evidence>
<dbReference type="GO" id="GO:0004016">
    <property type="term" value="F:adenylate cyclase activity"/>
    <property type="evidence" value="ECO:0007669"/>
    <property type="project" value="TreeGrafter"/>
</dbReference>
<keyword evidence="10" id="KW-0141">cGMP biosynthesis</keyword>
<dbReference type="InterPro" id="IPR029787">
    <property type="entry name" value="Nucleotide_cyclase"/>
</dbReference>
<dbReference type="InterPro" id="IPR000719">
    <property type="entry name" value="Prot_kinase_dom"/>
</dbReference>
<dbReference type="SUPFAM" id="SSF55073">
    <property type="entry name" value="Nucleotide cyclase"/>
    <property type="match status" value="1"/>
</dbReference>
<keyword evidence="15" id="KW-1185">Reference proteome</keyword>
<feature type="compositionally biased region" description="Basic residues" evidence="11">
    <location>
        <begin position="397"/>
        <end position="421"/>
    </location>
</feature>
<protein>
    <recommendedName>
        <fullName evidence="3">guanylate cyclase</fullName>
        <ecNumber evidence="3">4.6.1.2</ecNumber>
    </recommendedName>
</protein>
<evidence type="ECO:0000256" key="2">
    <source>
        <dbReference type="ARBA" id="ARBA00004167"/>
    </source>
</evidence>
<dbReference type="EC" id="4.6.1.2" evidence="3"/>
<dbReference type="GO" id="GO:0004383">
    <property type="term" value="F:guanylate cyclase activity"/>
    <property type="evidence" value="ECO:0007669"/>
    <property type="project" value="UniProtKB-EC"/>
</dbReference>
<evidence type="ECO:0000259" key="12">
    <source>
        <dbReference type="PROSITE" id="PS50011"/>
    </source>
</evidence>
<dbReference type="PROSITE" id="PS50011">
    <property type="entry name" value="PROTEIN_KINASE_DOM"/>
    <property type="match status" value="1"/>
</dbReference>
<evidence type="ECO:0000256" key="10">
    <source>
        <dbReference type="ARBA" id="ARBA00023293"/>
    </source>
</evidence>
<keyword evidence="6" id="KW-1133">Transmembrane helix</keyword>
<sequence length="421" mass="47623">MNDIIQGMCYIHSSPFHSHGRLNSSNCLVDGRMLVQIADLGLWPLRRRYLAFLDPEAEEAEIRPLLWVAPEHLREPMPVNGTPKGDVYGFAIILQEIVSRLPPYHDNASDTRTVIREVRKGLNPPYRPVVESGSCNLHVLTVMQECWSEFPEERPSFELVRSRTRLLIKDFSGNLMDNLLKRMEKYSSDLEELVEERTAAFMEEKKKSEELLGQMLPKAVAEKLKRGEYIEAETFISVTICFSNVMDFAELSAKSSPLEIVNLLNGLYSLMEGIINEHDAFKVETIGESCVVVSGLPIRNGTRHAVELAKISLKIMRAMDRYHVPHRPGERLLLRFGMHTGPAAAGWPSAKVSANPNANLPCLSESFRCRGTENAALLHIRGHRQHCQPYGVEWRSHTHSHQPSHKGAARSISRIHRSPAR</sequence>
<evidence type="ECO:0000256" key="3">
    <source>
        <dbReference type="ARBA" id="ARBA00012202"/>
    </source>
</evidence>
<gene>
    <name evidence="14" type="primary">RvY_04652</name>
    <name evidence="14" type="synonym">RvY_04652.1</name>
    <name evidence="14" type="ORF">RvY_04652-1</name>
</gene>
<dbReference type="Gene3D" id="3.30.70.1230">
    <property type="entry name" value="Nucleotide cyclase"/>
    <property type="match status" value="1"/>
</dbReference>
<dbReference type="GO" id="GO:0035556">
    <property type="term" value="P:intracellular signal transduction"/>
    <property type="evidence" value="ECO:0007669"/>
    <property type="project" value="InterPro"/>
</dbReference>
<dbReference type="InterPro" id="IPR001245">
    <property type="entry name" value="Ser-Thr/Tyr_kinase_cat_dom"/>
</dbReference>
<feature type="domain" description="Guanylate cyclase" evidence="13">
    <location>
        <begin position="239"/>
        <end position="346"/>
    </location>
</feature>
<dbReference type="OrthoDB" id="60033at2759"/>
<evidence type="ECO:0000256" key="11">
    <source>
        <dbReference type="SAM" id="MobiDB-lite"/>
    </source>
</evidence>
<dbReference type="AlphaFoldDB" id="A0A1D1USE8"/>
<dbReference type="Proteomes" id="UP000186922">
    <property type="component" value="Unassembled WGS sequence"/>
</dbReference>
<evidence type="ECO:0000256" key="9">
    <source>
        <dbReference type="ARBA" id="ARBA00023239"/>
    </source>
</evidence>
<dbReference type="GO" id="GO:0005524">
    <property type="term" value="F:ATP binding"/>
    <property type="evidence" value="ECO:0007669"/>
    <property type="project" value="InterPro"/>
</dbReference>
<comment type="catalytic activity">
    <reaction evidence="1">
        <text>GTP = 3',5'-cyclic GMP + diphosphate</text>
        <dbReference type="Rhea" id="RHEA:13665"/>
        <dbReference type="ChEBI" id="CHEBI:33019"/>
        <dbReference type="ChEBI" id="CHEBI:37565"/>
        <dbReference type="ChEBI" id="CHEBI:57746"/>
        <dbReference type="EC" id="4.6.1.2"/>
    </reaction>
</comment>
<keyword evidence="9" id="KW-0456">Lyase</keyword>
<dbReference type="PANTHER" id="PTHR11920">
    <property type="entry name" value="GUANYLYL CYCLASE"/>
    <property type="match status" value="1"/>
</dbReference>
<keyword evidence="8" id="KW-0325">Glycoprotein</keyword>
<evidence type="ECO:0000256" key="6">
    <source>
        <dbReference type="ARBA" id="ARBA00022989"/>
    </source>
</evidence>
<dbReference type="PROSITE" id="PS50125">
    <property type="entry name" value="GUANYLATE_CYCLASE_2"/>
    <property type="match status" value="1"/>
</dbReference>
<dbReference type="Gene3D" id="1.10.510.10">
    <property type="entry name" value="Transferase(Phosphotransferase) domain 1"/>
    <property type="match status" value="1"/>
</dbReference>
<dbReference type="InterPro" id="IPR011009">
    <property type="entry name" value="Kinase-like_dom_sf"/>
</dbReference>
<dbReference type="Pfam" id="PF00211">
    <property type="entry name" value="Guanylate_cyc"/>
    <property type="match status" value="1"/>
</dbReference>
<keyword evidence="7" id="KW-0472">Membrane</keyword>
<comment type="subcellular location">
    <subcellularLocation>
        <location evidence="2">Membrane</location>
        <topology evidence="2">Single-pass membrane protein</topology>
    </subcellularLocation>
</comment>
<dbReference type="GO" id="GO:0004672">
    <property type="term" value="F:protein kinase activity"/>
    <property type="evidence" value="ECO:0007669"/>
    <property type="project" value="InterPro"/>
</dbReference>
<feature type="region of interest" description="Disordered" evidence="11">
    <location>
        <begin position="395"/>
        <end position="421"/>
    </location>
</feature>
<proteinExistence type="predicted"/>
<dbReference type="STRING" id="947166.A0A1D1USE8"/>
<dbReference type="GO" id="GO:0007168">
    <property type="term" value="P:receptor guanylyl cyclase signaling pathway"/>
    <property type="evidence" value="ECO:0007669"/>
    <property type="project" value="TreeGrafter"/>
</dbReference>
<evidence type="ECO:0000259" key="13">
    <source>
        <dbReference type="PROSITE" id="PS50125"/>
    </source>
</evidence>
<name>A0A1D1USE8_RAMVA</name>
<dbReference type="GO" id="GO:0005886">
    <property type="term" value="C:plasma membrane"/>
    <property type="evidence" value="ECO:0007669"/>
    <property type="project" value="TreeGrafter"/>
</dbReference>
<evidence type="ECO:0000256" key="4">
    <source>
        <dbReference type="ARBA" id="ARBA00022692"/>
    </source>
</evidence>
<accession>A0A1D1USE8</accession>
<dbReference type="PANTHER" id="PTHR11920:SF494">
    <property type="entry name" value="ATRIAL NATRIURETIC PEPTIDE RECEPTOR 2"/>
    <property type="match status" value="1"/>
</dbReference>
<dbReference type="GO" id="GO:0001653">
    <property type="term" value="F:peptide receptor activity"/>
    <property type="evidence" value="ECO:0007669"/>
    <property type="project" value="TreeGrafter"/>
</dbReference>
<organism evidence="14 15">
    <name type="scientific">Ramazzottius varieornatus</name>
    <name type="common">Water bear</name>
    <name type="synonym">Tardigrade</name>
    <dbReference type="NCBI Taxonomy" id="947166"/>
    <lineage>
        <taxon>Eukaryota</taxon>
        <taxon>Metazoa</taxon>
        <taxon>Ecdysozoa</taxon>
        <taxon>Tardigrada</taxon>
        <taxon>Eutardigrada</taxon>
        <taxon>Parachela</taxon>
        <taxon>Hypsibioidea</taxon>
        <taxon>Ramazzottiidae</taxon>
        <taxon>Ramazzottius</taxon>
    </lineage>
</organism>
<dbReference type="Pfam" id="PF07714">
    <property type="entry name" value="PK_Tyr_Ser-Thr"/>
    <property type="match status" value="1"/>
</dbReference>